<evidence type="ECO:0000259" key="1">
    <source>
        <dbReference type="Pfam" id="PF00646"/>
    </source>
</evidence>
<dbReference type="SUPFAM" id="SSF81383">
    <property type="entry name" value="F-box domain"/>
    <property type="match status" value="1"/>
</dbReference>
<dbReference type="InterPro" id="IPR005174">
    <property type="entry name" value="KIB1-4_b-propeller"/>
</dbReference>
<reference evidence="3 4" key="1">
    <citation type="journal article" date="2023" name="G3 (Bethesda)">
        <title>A chromosome-length genome assembly and annotation of blackberry (Rubus argutus, cv. 'Hillquist').</title>
        <authorList>
            <person name="Bruna T."/>
            <person name="Aryal R."/>
            <person name="Dudchenko O."/>
            <person name="Sargent D.J."/>
            <person name="Mead D."/>
            <person name="Buti M."/>
            <person name="Cavallini A."/>
            <person name="Hytonen T."/>
            <person name="Andres J."/>
            <person name="Pham M."/>
            <person name="Weisz D."/>
            <person name="Mascagni F."/>
            <person name="Usai G."/>
            <person name="Natali L."/>
            <person name="Bassil N."/>
            <person name="Fernandez G.E."/>
            <person name="Lomsadze A."/>
            <person name="Armour M."/>
            <person name="Olukolu B."/>
            <person name="Poorten T."/>
            <person name="Britton C."/>
            <person name="Davik J."/>
            <person name="Ashrafi H."/>
            <person name="Aiden E.L."/>
            <person name="Borodovsky M."/>
            <person name="Worthington M."/>
        </authorList>
    </citation>
    <scope>NUCLEOTIDE SEQUENCE [LARGE SCALE GENOMIC DNA]</scope>
    <source>
        <strain evidence="3">PI 553951</strain>
    </source>
</reference>
<evidence type="ECO:0008006" key="5">
    <source>
        <dbReference type="Google" id="ProtNLM"/>
    </source>
</evidence>
<dbReference type="PANTHER" id="PTHR44259:SF15">
    <property type="entry name" value="F-BOX PROTEIN KIB2-RELATED"/>
    <property type="match status" value="1"/>
</dbReference>
<dbReference type="InterPro" id="IPR001810">
    <property type="entry name" value="F-box_dom"/>
</dbReference>
<accession>A0AAW1XWV0</accession>
<sequence>MAEEDKVVVSCDCNTTLRPNWSELQLDLLELILKRLALVDIARFKLVSSSWYAAAKSYISGPVYKPLLPQTPWLMLPRQRCDVDAGRFFSLSEKKVYIFKNLFQGFSGEEERCLVGSSHGWLVMWDLNVLRVHLFNPISGDRIKLPPLGIGPMPRVCKVFLSSDPSCNKKFFVVAIYVQIVETKLAFHKHGDDGDNTTWTDLDSVPKRYDKLIFQNGLLFALSLGEDSKSILVWDFRGTYPCRSTEFQPPEKEVGQSSFALYLVESLGEFLLVEKLRNLDSGLFYYDVHKLNFTPNRVECLKVKCLQNRALVLSENESASMSLSTLDFPELEANSIYVAQECYSFGHTHPFDLYSTVAAYNLESKDAHLMVKTCSRGLQHSMHDIRESMVFPYVFS</sequence>
<evidence type="ECO:0000259" key="2">
    <source>
        <dbReference type="Pfam" id="PF03478"/>
    </source>
</evidence>
<dbReference type="PANTHER" id="PTHR44259">
    <property type="entry name" value="OS07G0183000 PROTEIN-RELATED"/>
    <property type="match status" value="1"/>
</dbReference>
<comment type="caution">
    <text evidence="3">The sequence shown here is derived from an EMBL/GenBank/DDBJ whole genome shotgun (WGS) entry which is preliminary data.</text>
</comment>
<keyword evidence="4" id="KW-1185">Reference proteome</keyword>
<dbReference type="Pfam" id="PF03478">
    <property type="entry name" value="Beta-prop_KIB1-4"/>
    <property type="match status" value="1"/>
</dbReference>
<dbReference type="EMBL" id="JBEDUW010000003">
    <property type="protein sequence ID" value="KAK9940998.1"/>
    <property type="molecule type" value="Genomic_DNA"/>
</dbReference>
<organism evidence="3 4">
    <name type="scientific">Rubus argutus</name>
    <name type="common">Southern blackberry</name>
    <dbReference type="NCBI Taxonomy" id="59490"/>
    <lineage>
        <taxon>Eukaryota</taxon>
        <taxon>Viridiplantae</taxon>
        <taxon>Streptophyta</taxon>
        <taxon>Embryophyta</taxon>
        <taxon>Tracheophyta</taxon>
        <taxon>Spermatophyta</taxon>
        <taxon>Magnoliopsida</taxon>
        <taxon>eudicotyledons</taxon>
        <taxon>Gunneridae</taxon>
        <taxon>Pentapetalae</taxon>
        <taxon>rosids</taxon>
        <taxon>fabids</taxon>
        <taxon>Rosales</taxon>
        <taxon>Rosaceae</taxon>
        <taxon>Rosoideae</taxon>
        <taxon>Rosoideae incertae sedis</taxon>
        <taxon>Rubus</taxon>
    </lineage>
</organism>
<dbReference type="AlphaFoldDB" id="A0AAW1XWV0"/>
<name>A0AAW1XWV0_RUBAR</name>
<evidence type="ECO:0000313" key="4">
    <source>
        <dbReference type="Proteomes" id="UP001457282"/>
    </source>
</evidence>
<proteinExistence type="predicted"/>
<dbReference type="Proteomes" id="UP001457282">
    <property type="component" value="Unassembled WGS sequence"/>
</dbReference>
<dbReference type="InterPro" id="IPR036047">
    <property type="entry name" value="F-box-like_dom_sf"/>
</dbReference>
<feature type="domain" description="KIB1-4 beta-propeller" evidence="2">
    <location>
        <begin position="88"/>
        <end position="340"/>
    </location>
</feature>
<gene>
    <name evidence="3" type="ORF">M0R45_017629</name>
</gene>
<protein>
    <recommendedName>
        <fullName evidence="5">F-box protein</fullName>
    </recommendedName>
</protein>
<evidence type="ECO:0000313" key="3">
    <source>
        <dbReference type="EMBL" id="KAK9940998.1"/>
    </source>
</evidence>
<feature type="domain" description="F-box" evidence="1">
    <location>
        <begin position="21"/>
        <end position="57"/>
    </location>
</feature>
<dbReference type="InterPro" id="IPR050942">
    <property type="entry name" value="F-box_BR-signaling"/>
</dbReference>
<dbReference type="Gene3D" id="1.20.1280.50">
    <property type="match status" value="1"/>
</dbReference>
<dbReference type="Pfam" id="PF00646">
    <property type="entry name" value="F-box"/>
    <property type="match status" value="1"/>
</dbReference>